<reference evidence="10" key="1">
    <citation type="submission" date="2017-01" db="EMBL/GenBank/DDBJ databases">
        <authorList>
            <person name="Varghese N."/>
            <person name="Submissions S."/>
        </authorList>
    </citation>
    <scope>NUCLEOTIDE SEQUENCE [LARGE SCALE GENOMIC DNA]</scope>
    <source>
        <strain evidence="10">DSM 45196</strain>
    </source>
</reference>
<proteinExistence type="inferred from homology"/>
<evidence type="ECO:0000256" key="3">
    <source>
        <dbReference type="ARBA" id="ARBA00022741"/>
    </source>
</evidence>
<evidence type="ECO:0000313" key="9">
    <source>
        <dbReference type="EMBL" id="SIS42594.1"/>
    </source>
</evidence>
<evidence type="ECO:0000313" key="10">
    <source>
        <dbReference type="Proteomes" id="UP000186795"/>
    </source>
</evidence>
<evidence type="ECO:0000256" key="5">
    <source>
        <dbReference type="ARBA" id="ARBA00022840"/>
    </source>
</evidence>
<protein>
    <submittedName>
        <fullName evidence="9">Uncharacterized conserved protein YgbK, DUF1537 family</fullName>
    </submittedName>
</protein>
<dbReference type="Proteomes" id="UP000186795">
    <property type="component" value="Unassembled WGS sequence"/>
</dbReference>
<evidence type="ECO:0000256" key="1">
    <source>
        <dbReference type="ARBA" id="ARBA00005715"/>
    </source>
</evidence>
<evidence type="ECO:0000256" key="4">
    <source>
        <dbReference type="ARBA" id="ARBA00022777"/>
    </source>
</evidence>
<name>A0A1N7IZX6_9BACL</name>
<accession>A0A1N7IZX6</accession>
<dbReference type="Gene3D" id="3.40.50.10840">
    <property type="entry name" value="Putative sugar-binding, N-terminal domain"/>
    <property type="match status" value="1"/>
</dbReference>
<dbReference type="AlphaFoldDB" id="A0A1N7IZX6"/>
<dbReference type="RefSeq" id="WP_009708916.1">
    <property type="nucleotide sequence ID" value="NZ_CP048103.1"/>
</dbReference>
<comment type="similarity">
    <text evidence="1">Belongs to the four-carbon acid sugar kinase family.</text>
</comment>
<keyword evidence="3" id="KW-0547">Nucleotide-binding</keyword>
<organism evidence="9 10">
    <name type="scientific">Kroppenstedtia eburnea</name>
    <dbReference type="NCBI Taxonomy" id="714067"/>
    <lineage>
        <taxon>Bacteria</taxon>
        <taxon>Bacillati</taxon>
        <taxon>Bacillota</taxon>
        <taxon>Bacilli</taxon>
        <taxon>Bacillales</taxon>
        <taxon>Thermoactinomycetaceae</taxon>
        <taxon>Kroppenstedtia</taxon>
    </lineage>
</organism>
<dbReference type="GO" id="GO:0005524">
    <property type="term" value="F:ATP binding"/>
    <property type="evidence" value="ECO:0007669"/>
    <property type="project" value="UniProtKB-KW"/>
</dbReference>
<dbReference type="InterPro" id="IPR042213">
    <property type="entry name" value="NBD_C_sf"/>
</dbReference>
<dbReference type="OrthoDB" id="9778478at2"/>
<evidence type="ECO:0000259" key="7">
    <source>
        <dbReference type="Pfam" id="PF07005"/>
    </source>
</evidence>
<keyword evidence="10" id="KW-1185">Reference proteome</keyword>
<evidence type="ECO:0000259" key="8">
    <source>
        <dbReference type="Pfam" id="PF17042"/>
    </source>
</evidence>
<evidence type="ECO:0000256" key="2">
    <source>
        <dbReference type="ARBA" id="ARBA00022679"/>
    </source>
</evidence>
<keyword evidence="6" id="KW-0119">Carbohydrate metabolism</keyword>
<dbReference type="Gene3D" id="3.40.980.20">
    <property type="entry name" value="Four-carbon acid sugar kinase, nucleotide binding domain"/>
    <property type="match status" value="1"/>
</dbReference>
<dbReference type="Pfam" id="PF17042">
    <property type="entry name" value="NBD_C"/>
    <property type="match status" value="1"/>
</dbReference>
<dbReference type="SUPFAM" id="SSF142764">
    <property type="entry name" value="YgbK-like"/>
    <property type="match status" value="1"/>
</dbReference>
<sequence length="429" mass="47061">MRHDNTRGTPTIGIIADDLTGAADTGVQLTGKGLEVSVLFQLDQKEPHSDGIVIDTDSRTQSPAAAYQKVSDAVRWLQEQGVQRIYKKIDSTLRGNVGVEIQAAMAGLDFDFAVIAPAYPKMGRTTVDGIHYIHGVPLHETEISRDPKTPVTESNLCRLLEEQTGESTALLHPRRLGENWDAALMEYKKKGIQWLVFDAETDEDLAQIVRHMKAYPVLWVGSAGLAEHLLETLPERKGGELPRTKGPVLTVSGSMSAVTRKQVQRLLLEPGTTGVELDPSLLLEPDSEVREQWIHRMNLALERGQDLVIFLSTSNDAMQQVLQKAEMARWSRAEAGDRIAWSLGRLSGEIIQRNHVERLVLTGGDTAKSVCNQLGVHGLTLRGEVEPGLPIGTLPGEPVRMVITKAGAFGSEESLVYATQRLKGMKAHV</sequence>
<dbReference type="InterPro" id="IPR010737">
    <property type="entry name" value="4-carb_acid_sugar_kinase_N"/>
</dbReference>
<dbReference type="GO" id="GO:0016301">
    <property type="term" value="F:kinase activity"/>
    <property type="evidence" value="ECO:0007669"/>
    <property type="project" value="UniProtKB-KW"/>
</dbReference>
<gene>
    <name evidence="9" type="ORF">SAMN05421790_101560</name>
</gene>
<keyword evidence="4" id="KW-0418">Kinase</keyword>
<keyword evidence="5" id="KW-0067">ATP-binding</keyword>
<dbReference type="Pfam" id="PF07005">
    <property type="entry name" value="SBD_N"/>
    <property type="match status" value="1"/>
</dbReference>
<dbReference type="InterPro" id="IPR037051">
    <property type="entry name" value="4-carb_acid_sugar_kinase_N_sf"/>
</dbReference>
<evidence type="ECO:0000256" key="6">
    <source>
        <dbReference type="ARBA" id="ARBA00023277"/>
    </source>
</evidence>
<keyword evidence="2" id="KW-0808">Transferase</keyword>
<dbReference type="EMBL" id="FTOD01000001">
    <property type="protein sequence ID" value="SIS42594.1"/>
    <property type="molecule type" value="Genomic_DNA"/>
</dbReference>
<dbReference type="InterPro" id="IPR031475">
    <property type="entry name" value="NBD_C"/>
</dbReference>
<feature type="domain" description="Four-carbon acid sugar kinase N-terminal" evidence="7">
    <location>
        <begin position="12"/>
        <end position="229"/>
    </location>
</feature>
<feature type="domain" description="Four-carbon acid sugar kinase nucleotide binding" evidence="8">
    <location>
        <begin position="249"/>
        <end position="415"/>
    </location>
</feature>